<proteinExistence type="predicted"/>
<dbReference type="Proteomes" id="UP001273531">
    <property type="component" value="Unassembled WGS sequence"/>
</dbReference>
<accession>A0ABU3Y8S9</accession>
<keyword evidence="2" id="KW-1185">Reference proteome</keyword>
<evidence type="ECO:0000313" key="1">
    <source>
        <dbReference type="EMBL" id="MDV3457582.1"/>
    </source>
</evidence>
<reference evidence="1 2" key="1">
    <citation type="submission" date="2023-10" db="EMBL/GenBank/DDBJ databases">
        <title>Sphingomonas sp. HF-S4 16S ribosomal RNA gene Genome sequencing and assembly.</title>
        <authorList>
            <person name="Lee H."/>
        </authorList>
    </citation>
    <scope>NUCLEOTIDE SEQUENCE [LARGE SCALE GENOMIC DNA]</scope>
    <source>
        <strain evidence="1 2">HF-S4</strain>
    </source>
</reference>
<name>A0ABU3Y8S9_9SPHN</name>
<evidence type="ECO:0000313" key="2">
    <source>
        <dbReference type="Proteomes" id="UP001273531"/>
    </source>
</evidence>
<dbReference type="EMBL" id="JAWJEJ010000001">
    <property type="protein sequence ID" value="MDV3457582.1"/>
    <property type="molecule type" value="Genomic_DNA"/>
</dbReference>
<sequence length="141" mass="15729">MTAGYSDTPLAAKLGLKRGMRCWFHNMPESVRAQIDPEGAGIEEQPTASDGLQCVHLFVTERARLKRELAALQPLMAPNGFLWVSWPKKAAKLDTDITEDVIREVALPRGLVDIKVCAVDMTWSALKLMIRKENRTVPQNS</sequence>
<gene>
    <name evidence="1" type="ORF">RZN05_11355</name>
</gene>
<organism evidence="1 2">
    <name type="scientific">Sphingomonas agrestis</name>
    <dbReference type="NCBI Taxonomy" id="3080540"/>
    <lineage>
        <taxon>Bacteria</taxon>
        <taxon>Pseudomonadati</taxon>
        <taxon>Pseudomonadota</taxon>
        <taxon>Alphaproteobacteria</taxon>
        <taxon>Sphingomonadales</taxon>
        <taxon>Sphingomonadaceae</taxon>
        <taxon>Sphingomonas</taxon>
    </lineage>
</organism>
<dbReference type="RefSeq" id="WP_317226723.1">
    <property type="nucleotide sequence ID" value="NZ_JAWJEJ010000001.1"/>
</dbReference>
<protein>
    <recommendedName>
        <fullName evidence="3">DUF3052 domain-containing protein</fullName>
    </recommendedName>
</protein>
<comment type="caution">
    <text evidence="1">The sequence shown here is derived from an EMBL/GenBank/DDBJ whole genome shotgun (WGS) entry which is preliminary data.</text>
</comment>
<evidence type="ECO:0008006" key="3">
    <source>
        <dbReference type="Google" id="ProtNLM"/>
    </source>
</evidence>